<dbReference type="EMBL" id="JAHOPC010000002">
    <property type="protein sequence ID" value="MBU8865900.1"/>
    <property type="molecule type" value="Genomic_DNA"/>
</dbReference>
<name>A0ABS6I3C1_9MICC</name>
<sequence length="404" mass="44789">MTVLKETEPSVFAACDEPGLTPPYVEADLLFLSDLLTDEEHRLYLKARDFLQRQVRPVAVDFWNRAEFPFELIPSLARQQLTGMNRRGPLLAGLIQMEFARADTSVSTFFGVHDELFTTAIQELGSEEQRRTILPDLLALRKIGAFALTEPLHGSDISREMETSATRSGDAWILNGHKRWIGNATFADFVLVWARDTADGQIKGFIVEKGTPGFRAEAINNKISVRIIQNANITLDNVRIPFSNWLPGTSTFQDANSLLLHSRVWVSWQAVGQQFAAFDVARAYAMQRKQFGKPIASFQLIQEQLARMVSNATMSLSLMIQLARLRGTGRLTMDHAALAKSSCTANMRKTVALGRSIVGGNGISTDFEMAKIFADAEAIYSYEGSYEINSLLVGRAVTGISAFA</sequence>
<dbReference type="Proteomes" id="UP000824166">
    <property type="component" value="Unassembled WGS sequence"/>
</dbReference>
<evidence type="ECO:0000313" key="5">
    <source>
        <dbReference type="EMBL" id="MBU8865900.1"/>
    </source>
</evidence>
<comment type="caution">
    <text evidence="5">The sequence shown here is derived from an EMBL/GenBank/DDBJ whole genome shotgun (WGS) entry which is preliminary data.</text>
</comment>
<evidence type="ECO:0000259" key="3">
    <source>
        <dbReference type="Pfam" id="PF02770"/>
    </source>
</evidence>
<keyword evidence="6" id="KW-1185">Reference proteome</keyword>
<feature type="domain" description="Acyl-CoA dehydrogenase/oxidase N-terminal" evidence="4">
    <location>
        <begin position="37"/>
        <end position="139"/>
    </location>
</feature>
<evidence type="ECO:0000313" key="6">
    <source>
        <dbReference type="Proteomes" id="UP000824166"/>
    </source>
</evidence>
<feature type="domain" description="Acyl-CoA dehydrogenase/oxidase C-terminal" evidence="2">
    <location>
        <begin position="255"/>
        <end position="397"/>
    </location>
</feature>
<dbReference type="InterPro" id="IPR006091">
    <property type="entry name" value="Acyl-CoA_Oxase/DH_mid-dom"/>
</dbReference>
<evidence type="ECO:0000259" key="4">
    <source>
        <dbReference type="Pfam" id="PF02771"/>
    </source>
</evidence>
<feature type="domain" description="Acyl-CoA oxidase/dehydrogenase middle" evidence="3">
    <location>
        <begin position="145"/>
        <end position="238"/>
    </location>
</feature>
<dbReference type="PANTHER" id="PTHR43188:SF1">
    <property type="entry name" value="ACYL-COA DEHYDROGENASE"/>
    <property type="match status" value="1"/>
</dbReference>
<dbReference type="PANTHER" id="PTHR43188">
    <property type="entry name" value="ACYL-COENZYME A OXIDASE"/>
    <property type="match status" value="1"/>
</dbReference>
<dbReference type="InterPro" id="IPR009075">
    <property type="entry name" value="AcylCo_DH/oxidase_C"/>
</dbReference>
<evidence type="ECO:0000259" key="2">
    <source>
        <dbReference type="Pfam" id="PF00441"/>
    </source>
</evidence>
<dbReference type="Pfam" id="PF02771">
    <property type="entry name" value="Acyl-CoA_dh_N"/>
    <property type="match status" value="1"/>
</dbReference>
<dbReference type="Pfam" id="PF00441">
    <property type="entry name" value="Acyl-CoA_dh_1"/>
    <property type="match status" value="1"/>
</dbReference>
<dbReference type="Pfam" id="PF02770">
    <property type="entry name" value="Acyl-CoA_dh_M"/>
    <property type="match status" value="1"/>
</dbReference>
<accession>A0ABS6I3C1</accession>
<dbReference type="InterPro" id="IPR045008">
    <property type="entry name" value="ACX4-like"/>
</dbReference>
<keyword evidence="1" id="KW-0285">Flavoprotein</keyword>
<protein>
    <submittedName>
        <fullName evidence="5">Acyl-CoA dehydrogenase family protein</fullName>
    </submittedName>
</protein>
<organism evidence="5 6">
    <name type="scientific">Paenarthrobacter aromaticivorans</name>
    <dbReference type="NCBI Taxonomy" id="2849150"/>
    <lineage>
        <taxon>Bacteria</taxon>
        <taxon>Bacillati</taxon>
        <taxon>Actinomycetota</taxon>
        <taxon>Actinomycetes</taxon>
        <taxon>Micrococcales</taxon>
        <taxon>Micrococcaceae</taxon>
        <taxon>Paenarthrobacter</taxon>
    </lineage>
</organism>
<proteinExistence type="predicted"/>
<evidence type="ECO:0000256" key="1">
    <source>
        <dbReference type="ARBA" id="ARBA00022630"/>
    </source>
</evidence>
<dbReference type="RefSeq" id="WP_216923728.1">
    <property type="nucleotide sequence ID" value="NZ_JAHOPC010000002.1"/>
</dbReference>
<gene>
    <name evidence="5" type="ORF">KSW38_06300</name>
</gene>
<dbReference type="InterPro" id="IPR013786">
    <property type="entry name" value="AcylCoA_DH/ox_N"/>
</dbReference>
<reference evidence="5 6" key="1">
    <citation type="submission" date="2021-06" db="EMBL/GenBank/DDBJ databases">
        <authorList>
            <person name="Jeong J.W."/>
        </authorList>
    </citation>
    <scope>NUCLEOTIDE SEQUENCE [LARGE SCALE GENOMIC DNA]</scope>
    <source>
        <strain evidence="5 6">MMS21-TAE1-1</strain>
    </source>
</reference>